<evidence type="ECO:0000256" key="2">
    <source>
        <dbReference type="ARBA" id="ARBA00022741"/>
    </source>
</evidence>
<dbReference type="OrthoDB" id="6108017at2759"/>
<evidence type="ECO:0000256" key="9">
    <source>
        <dbReference type="SAM" id="MobiDB-lite"/>
    </source>
</evidence>
<comment type="similarity">
    <text evidence="1 8">Belongs to the TRAFAC class myosin-kinesin ATPase superfamily. Myosin family.</text>
</comment>
<evidence type="ECO:0000256" key="1">
    <source>
        <dbReference type="ARBA" id="ARBA00008314"/>
    </source>
</evidence>
<organism evidence="13">
    <name type="scientific">Haemonchus placei</name>
    <name type="common">Barber's pole worm</name>
    <dbReference type="NCBI Taxonomy" id="6290"/>
    <lineage>
        <taxon>Eukaryota</taxon>
        <taxon>Metazoa</taxon>
        <taxon>Ecdysozoa</taxon>
        <taxon>Nematoda</taxon>
        <taxon>Chromadorea</taxon>
        <taxon>Rhabditida</taxon>
        <taxon>Rhabditina</taxon>
        <taxon>Rhabditomorpha</taxon>
        <taxon>Strongyloidea</taxon>
        <taxon>Trichostrongylidae</taxon>
        <taxon>Haemonchus</taxon>
    </lineage>
</organism>
<dbReference type="PROSITE" id="PS51456">
    <property type="entry name" value="MYOSIN_MOTOR"/>
    <property type="match status" value="1"/>
</dbReference>
<evidence type="ECO:0000313" key="13">
    <source>
        <dbReference type="WBParaSite" id="HPLM_0000073201-mRNA-1"/>
    </source>
</evidence>
<gene>
    <name evidence="11" type="ORF">HPLM_LOCUS733</name>
</gene>
<dbReference type="GO" id="GO:0005524">
    <property type="term" value="F:ATP binding"/>
    <property type="evidence" value="ECO:0007669"/>
    <property type="project" value="UniProtKB-KW"/>
</dbReference>
<dbReference type="InterPro" id="IPR001609">
    <property type="entry name" value="Myosin_head_motor_dom-like"/>
</dbReference>
<keyword evidence="2" id="KW-0547">Nucleotide-binding</keyword>
<evidence type="ECO:0000256" key="7">
    <source>
        <dbReference type="ARBA" id="ARBA00023203"/>
    </source>
</evidence>
<keyword evidence="6" id="KW-0505">Motor protein</keyword>
<dbReference type="GO" id="GO:0016020">
    <property type="term" value="C:membrane"/>
    <property type="evidence" value="ECO:0007669"/>
    <property type="project" value="TreeGrafter"/>
</dbReference>
<dbReference type="Pfam" id="PF00063">
    <property type="entry name" value="Myosin_head"/>
    <property type="match status" value="1"/>
</dbReference>
<evidence type="ECO:0000313" key="11">
    <source>
        <dbReference type="EMBL" id="VDO06207.1"/>
    </source>
</evidence>
<keyword evidence="3" id="KW-0067">ATP-binding</keyword>
<feature type="region of interest" description="Actin-binding" evidence="8">
    <location>
        <begin position="112"/>
        <end position="134"/>
    </location>
</feature>
<feature type="region of interest" description="Disordered" evidence="9">
    <location>
        <begin position="1"/>
        <end position="22"/>
    </location>
</feature>
<dbReference type="AlphaFoldDB" id="A0A0N4VTW5"/>
<keyword evidence="4" id="KW-0175">Coiled coil</keyword>
<dbReference type="GO" id="GO:0016459">
    <property type="term" value="C:myosin complex"/>
    <property type="evidence" value="ECO:0007669"/>
    <property type="project" value="UniProtKB-KW"/>
</dbReference>
<reference evidence="11 12" key="2">
    <citation type="submission" date="2018-11" db="EMBL/GenBank/DDBJ databases">
        <authorList>
            <consortium name="Pathogen Informatics"/>
        </authorList>
    </citation>
    <scope>NUCLEOTIDE SEQUENCE [LARGE SCALE GENOMIC DNA]</scope>
    <source>
        <strain evidence="11 12">MHpl1</strain>
    </source>
</reference>
<evidence type="ECO:0000256" key="3">
    <source>
        <dbReference type="ARBA" id="ARBA00022840"/>
    </source>
</evidence>
<reference evidence="13" key="1">
    <citation type="submission" date="2017-02" db="UniProtKB">
        <authorList>
            <consortium name="WormBaseParasite"/>
        </authorList>
    </citation>
    <scope>IDENTIFICATION</scope>
</reference>
<proteinExistence type="inferred from homology"/>
<evidence type="ECO:0000259" key="10">
    <source>
        <dbReference type="PROSITE" id="PS51456"/>
    </source>
</evidence>
<keyword evidence="5 8" id="KW-0518">Myosin</keyword>
<accession>A0A0N4VTW5</accession>
<dbReference type="SUPFAM" id="SSF52540">
    <property type="entry name" value="P-loop containing nucleoside triphosphate hydrolases"/>
    <property type="match status" value="1"/>
</dbReference>
<evidence type="ECO:0000256" key="8">
    <source>
        <dbReference type="PROSITE-ProRule" id="PRU00782"/>
    </source>
</evidence>
<name>A0A0N4VTW5_HAEPC</name>
<evidence type="ECO:0000313" key="12">
    <source>
        <dbReference type="Proteomes" id="UP000268014"/>
    </source>
</evidence>
<evidence type="ECO:0000256" key="5">
    <source>
        <dbReference type="ARBA" id="ARBA00023123"/>
    </source>
</evidence>
<dbReference type="EMBL" id="UZAF01000654">
    <property type="protein sequence ID" value="VDO06207.1"/>
    <property type="molecule type" value="Genomic_DNA"/>
</dbReference>
<dbReference type="OMA" id="RILIEKW"/>
<dbReference type="PANTHER" id="PTHR13140">
    <property type="entry name" value="MYOSIN"/>
    <property type="match status" value="1"/>
</dbReference>
<dbReference type="Gene3D" id="1.20.5.4820">
    <property type="match status" value="1"/>
</dbReference>
<dbReference type="GO" id="GO:0005737">
    <property type="term" value="C:cytoplasm"/>
    <property type="evidence" value="ECO:0007669"/>
    <property type="project" value="TreeGrafter"/>
</dbReference>
<dbReference type="PANTHER" id="PTHR13140:SF857">
    <property type="entry name" value="MYOSIN-11"/>
    <property type="match status" value="1"/>
</dbReference>
<dbReference type="SMART" id="SM00242">
    <property type="entry name" value="MYSc"/>
    <property type="match status" value="1"/>
</dbReference>
<evidence type="ECO:0000256" key="6">
    <source>
        <dbReference type="ARBA" id="ARBA00023175"/>
    </source>
</evidence>
<dbReference type="Gene3D" id="1.20.58.530">
    <property type="match status" value="1"/>
</dbReference>
<dbReference type="STRING" id="6290.A0A0N4VTW5"/>
<evidence type="ECO:0000256" key="4">
    <source>
        <dbReference type="ARBA" id="ARBA00023054"/>
    </source>
</evidence>
<dbReference type="GO" id="GO:0051015">
    <property type="term" value="F:actin filament binding"/>
    <property type="evidence" value="ECO:0007669"/>
    <property type="project" value="TreeGrafter"/>
</dbReference>
<dbReference type="GO" id="GO:0007015">
    <property type="term" value="P:actin filament organization"/>
    <property type="evidence" value="ECO:0007669"/>
    <property type="project" value="TreeGrafter"/>
</dbReference>
<dbReference type="GO" id="GO:0000146">
    <property type="term" value="F:microfilament motor activity"/>
    <property type="evidence" value="ECO:0007669"/>
    <property type="project" value="TreeGrafter"/>
</dbReference>
<dbReference type="Proteomes" id="UP000268014">
    <property type="component" value="Unassembled WGS sequence"/>
</dbReference>
<dbReference type="InterPro" id="IPR036961">
    <property type="entry name" value="Kinesin_motor_dom_sf"/>
</dbReference>
<sequence length="259" mass="29069">PGNDVDDDGKFSLQAKPPKGNQAPAHFAVVHYAGTVRYNADQWLDKNKDPLNDSAVAVLKTCDKSSLIYQIWEDYMTDVDREEFASRGKAQDRKKGKSASFLTVSSMYRESLASLMTMLHTTHPHFIRCIIPNEKKTSGLIDAPLVLNQLTCNGVLEGIRICRKGFPNRMTFADFRFRYAILAADEAAGNDVAEASKRMLERLTKENKIKDDMFKVGSTKVFFRAGTVAKMEELRDATLAKMIVKLQCAVRCYLAQVCQ</sequence>
<dbReference type="WBParaSite" id="HPLM_0000073201-mRNA-1">
    <property type="protein sequence ID" value="HPLM_0000073201-mRNA-1"/>
    <property type="gene ID" value="HPLM_0000073201"/>
</dbReference>
<comment type="caution">
    <text evidence="8">Lacks conserved residue(s) required for the propagation of feature annotation.</text>
</comment>
<feature type="domain" description="Myosin motor" evidence="10">
    <location>
        <begin position="1"/>
        <end position="236"/>
    </location>
</feature>
<dbReference type="InterPro" id="IPR027417">
    <property type="entry name" value="P-loop_NTPase"/>
</dbReference>
<keyword evidence="7 8" id="KW-0009">Actin-binding</keyword>
<protein>
    <submittedName>
        <fullName evidence="13">Myosin motor domain-containing protein</fullName>
    </submittedName>
</protein>
<dbReference type="Gene3D" id="3.40.850.10">
    <property type="entry name" value="Kinesin motor domain"/>
    <property type="match status" value="1"/>
</dbReference>
<keyword evidence="12" id="KW-1185">Reference proteome</keyword>